<organism evidence="7 8">
    <name type="scientific">Mucilaginibacter rubeus</name>
    <dbReference type="NCBI Taxonomy" id="2027860"/>
    <lineage>
        <taxon>Bacteria</taxon>
        <taxon>Pseudomonadati</taxon>
        <taxon>Bacteroidota</taxon>
        <taxon>Sphingobacteriia</taxon>
        <taxon>Sphingobacteriales</taxon>
        <taxon>Sphingobacteriaceae</taxon>
        <taxon>Mucilaginibacter</taxon>
    </lineage>
</organism>
<protein>
    <submittedName>
        <fullName evidence="7">Amino acid adenylation domain-containing protein</fullName>
    </submittedName>
</protein>
<dbReference type="CDD" id="cd05930">
    <property type="entry name" value="A_NRPS"/>
    <property type="match status" value="2"/>
</dbReference>
<dbReference type="SUPFAM" id="SSF52777">
    <property type="entry name" value="CoA-dependent acyltransferases"/>
    <property type="match status" value="8"/>
</dbReference>
<dbReference type="FunFam" id="1.10.1200.10:FF:000005">
    <property type="entry name" value="Nonribosomal peptide synthetase 1"/>
    <property type="match status" value="1"/>
</dbReference>
<evidence type="ECO:0000256" key="2">
    <source>
        <dbReference type="ARBA" id="ARBA00022450"/>
    </source>
</evidence>
<dbReference type="FunFam" id="3.40.50.12780:FF:000012">
    <property type="entry name" value="Non-ribosomal peptide synthetase"/>
    <property type="match status" value="1"/>
</dbReference>
<evidence type="ECO:0000259" key="6">
    <source>
        <dbReference type="PROSITE" id="PS50075"/>
    </source>
</evidence>
<accession>A0A5C1I525</accession>
<dbReference type="Gene3D" id="3.30.559.10">
    <property type="entry name" value="Chloramphenicol acetyltransferase-like domain"/>
    <property type="match status" value="4"/>
</dbReference>
<keyword evidence="4" id="KW-0677">Repeat</keyword>
<feature type="domain" description="Carrier" evidence="6">
    <location>
        <begin position="971"/>
        <end position="1048"/>
    </location>
</feature>
<dbReference type="InterPro" id="IPR020845">
    <property type="entry name" value="AMP-binding_CS"/>
</dbReference>
<dbReference type="KEGG" id="mrub:DEO27_021640"/>
<dbReference type="SUPFAM" id="SSF56801">
    <property type="entry name" value="Acetyl-CoA synthetase-like"/>
    <property type="match status" value="3"/>
</dbReference>
<evidence type="ECO:0000256" key="4">
    <source>
        <dbReference type="ARBA" id="ARBA00022737"/>
    </source>
</evidence>
<feature type="domain" description="Carrier" evidence="6">
    <location>
        <begin position="2011"/>
        <end position="2085"/>
    </location>
</feature>
<dbReference type="CDD" id="cd19531">
    <property type="entry name" value="LCL_NRPS-like"/>
    <property type="match status" value="1"/>
</dbReference>
<keyword evidence="8" id="KW-1185">Reference proteome</keyword>
<dbReference type="Pfam" id="PF00668">
    <property type="entry name" value="Condensation"/>
    <property type="match status" value="4"/>
</dbReference>
<dbReference type="PANTHER" id="PTHR45527">
    <property type="entry name" value="NONRIBOSOMAL PEPTIDE SYNTHETASE"/>
    <property type="match status" value="1"/>
</dbReference>
<dbReference type="InterPro" id="IPR025110">
    <property type="entry name" value="AMP-bd_C"/>
</dbReference>
<dbReference type="InterPro" id="IPR020806">
    <property type="entry name" value="PKS_PP-bd"/>
</dbReference>
<comment type="cofactor">
    <cofactor evidence="1">
        <name>pantetheine 4'-phosphate</name>
        <dbReference type="ChEBI" id="CHEBI:47942"/>
    </cofactor>
</comment>
<dbReference type="RefSeq" id="WP_149301883.1">
    <property type="nucleotide sequence ID" value="NZ_CP043450.1"/>
</dbReference>
<dbReference type="GO" id="GO:0003824">
    <property type="term" value="F:catalytic activity"/>
    <property type="evidence" value="ECO:0007669"/>
    <property type="project" value="InterPro"/>
</dbReference>
<reference evidence="7" key="1">
    <citation type="submission" date="2019-08" db="EMBL/GenBank/DDBJ databases">
        <title>Comparative genome analysis confer to the adaptation heavy metal polluted environment.</title>
        <authorList>
            <person name="Li Y."/>
        </authorList>
    </citation>
    <scope>NUCLEOTIDE SEQUENCE [LARGE SCALE GENOMIC DNA]</scope>
    <source>
        <strain evidence="7">P1</strain>
    </source>
</reference>
<dbReference type="SMART" id="SM00823">
    <property type="entry name" value="PKS_PP"/>
    <property type="match status" value="2"/>
</dbReference>
<evidence type="ECO:0000313" key="7">
    <source>
        <dbReference type="EMBL" id="QEM12508.1"/>
    </source>
</evidence>
<dbReference type="CDD" id="cd19543">
    <property type="entry name" value="DCL_NRPS"/>
    <property type="match status" value="1"/>
</dbReference>
<dbReference type="InterPro" id="IPR023213">
    <property type="entry name" value="CAT-like_dom_sf"/>
</dbReference>
<dbReference type="Pfam" id="PF00550">
    <property type="entry name" value="PP-binding"/>
    <property type="match status" value="2"/>
</dbReference>
<dbReference type="InterPro" id="IPR042099">
    <property type="entry name" value="ANL_N_sf"/>
</dbReference>
<gene>
    <name evidence="7" type="ORF">DEO27_021640</name>
</gene>
<dbReference type="InterPro" id="IPR006162">
    <property type="entry name" value="Ppantetheine_attach_site"/>
</dbReference>
<dbReference type="GO" id="GO:0031177">
    <property type="term" value="F:phosphopantetheine binding"/>
    <property type="evidence" value="ECO:0007669"/>
    <property type="project" value="InterPro"/>
</dbReference>
<dbReference type="Pfam" id="PF00501">
    <property type="entry name" value="AMP-binding"/>
    <property type="match status" value="3"/>
</dbReference>
<dbReference type="NCBIfam" id="NF003417">
    <property type="entry name" value="PRK04813.1"/>
    <property type="match status" value="3"/>
</dbReference>
<dbReference type="InterPro" id="IPR009081">
    <property type="entry name" value="PP-bd_ACP"/>
</dbReference>
<keyword evidence="2" id="KW-0596">Phosphopantetheine</keyword>
<dbReference type="PROSITE" id="PS00455">
    <property type="entry name" value="AMP_BINDING"/>
    <property type="match status" value="3"/>
</dbReference>
<proteinExistence type="predicted"/>
<dbReference type="InterPro" id="IPR000873">
    <property type="entry name" value="AMP-dep_synth/lig_dom"/>
</dbReference>
<dbReference type="GO" id="GO:0005737">
    <property type="term" value="C:cytoplasm"/>
    <property type="evidence" value="ECO:0007669"/>
    <property type="project" value="TreeGrafter"/>
</dbReference>
<dbReference type="InterPro" id="IPR045851">
    <property type="entry name" value="AMP-bd_C_sf"/>
</dbReference>
<evidence type="ECO:0000313" key="8">
    <source>
        <dbReference type="Proteomes" id="UP000251402"/>
    </source>
</evidence>
<dbReference type="InterPro" id="IPR001242">
    <property type="entry name" value="Condensation_dom"/>
</dbReference>
<dbReference type="Gene3D" id="3.40.50.12780">
    <property type="entry name" value="N-terminal domain of ligase-like"/>
    <property type="match status" value="1"/>
</dbReference>
<dbReference type="GO" id="GO:0044550">
    <property type="term" value="P:secondary metabolite biosynthetic process"/>
    <property type="evidence" value="ECO:0007669"/>
    <property type="project" value="TreeGrafter"/>
</dbReference>
<evidence type="ECO:0000256" key="1">
    <source>
        <dbReference type="ARBA" id="ARBA00001957"/>
    </source>
</evidence>
<dbReference type="SUPFAM" id="SSF47336">
    <property type="entry name" value="ACP-like"/>
    <property type="match status" value="2"/>
</dbReference>
<dbReference type="InterPro" id="IPR010071">
    <property type="entry name" value="AA_adenyl_dom"/>
</dbReference>
<dbReference type="Gene3D" id="3.30.300.30">
    <property type="match status" value="2"/>
</dbReference>
<dbReference type="NCBIfam" id="TIGR01720">
    <property type="entry name" value="NRPS-para261"/>
    <property type="match status" value="1"/>
</dbReference>
<keyword evidence="3" id="KW-0597">Phosphoprotein</keyword>
<dbReference type="FunFam" id="3.40.50.980:FF:000001">
    <property type="entry name" value="Non-ribosomal peptide synthetase"/>
    <property type="match status" value="1"/>
</dbReference>
<dbReference type="Gene3D" id="1.10.1200.10">
    <property type="entry name" value="ACP-like"/>
    <property type="match status" value="2"/>
</dbReference>
<evidence type="ECO:0000256" key="3">
    <source>
        <dbReference type="ARBA" id="ARBA00022553"/>
    </source>
</evidence>
<dbReference type="PANTHER" id="PTHR45527:SF1">
    <property type="entry name" value="FATTY ACID SYNTHASE"/>
    <property type="match status" value="1"/>
</dbReference>
<dbReference type="GO" id="GO:0043041">
    <property type="term" value="P:amino acid activation for nonribosomal peptide biosynthetic process"/>
    <property type="evidence" value="ECO:0007669"/>
    <property type="project" value="TreeGrafter"/>
</dbReference>
<evidence type="ECO:0000256" key="5">
    <source>
        <dbReference type="SAM" id="MobiDB-lite"/>
    </source>
</evidence>
<dbReference type="PROSITE" id="PS50075">
    <property type="entry name" value="CARRIER"/>
    <property type="match status" value="2"/>
</dbReference>
<dbReference type="Gene3D" id="3.40.50.980">
    <property type="match status" value="4"/>
</dbReference>
<feature type="region of interest" description="Disordered" evidence="5">
    <location>
        <begin position="3408"/>
        <end position="3436"/>
    </location>
</feature>
<dbReference type="PROSITE" id="PS00012">
    <property type="entry name" value="PHOSPHOPANTETHEINE"/>
    <property type="match status" value="1"/>
</dbReference>
<name>A0A5C1I525_9SPHI</name>
<dbReference type="Gene3D" id="3.30.559.30">
    <property type="entry name" value="Nonribosomal peptide synthetase, condensation domain"/>
    <property type="match status" value="4"/>
</dbReference>
<dbReference type="EMBL" id="CP043450">
    <property type="protein sequence ID" value="QEM12508.1"/>
    <property type="molecule type" value="Genomic_DNA"/>
</dbReference>
<dbReference type="NCBIfam" id="TIGR01733">
    <property type="entry name" value="AA-adenyl-dom"/>
    <property type="match status" value="3"/>
</dbReference>
<dbReference type="InterPro" id="IPR036736">
    <property type="entry name" value="ACP-like_sf"/>
</dbReference>
<sequence>MSTKIDKSNVASVVELNMVQQGMLFQFLTDNDPSLYNVQIAVAITGCFEPVVLEQVLHRLQSNHEVLRSVFRWEEVRKPIQIILHNTALPYAYHDFSTHDNDAEAALDQFLEHDRSLKFDLTNLPIRFSLIKQSTDKHILVITHHHILYDGWSTGILLQEVFGNYKRLNAGVALLPVPNVSYAKIQNAVFSKNEEDSASYWSQYLQDYEPKPLFQPGLNNVLNGVSAATRIVHKFSTERLKTFAVSCGTTPATIIYAAFGFLLRKYLNANDVVVGTVLSLRESGLQGVDTIMGNFINTLPLRLNESGNEGIANVIAKLNLSLLERNRHAHTSYAEIKEIANLNPAENLFDAIIVIENYPLDLSVINGNTAPLVTLHSATERTEFPLVLNVFFKEDIEFEFVFSPSHITAFNPQLFAGHLTEVLNYIIEHKNDALASLNILTVNEQNAILKGFNQTLKDYPTDDVITAFQKQVGICPDKTAVTCGSFRLTYRQLDELSGRIAGYLKNERGVNKGDVVGVLLEREDYLIPVIYGILKAGAAYVPIDPSFPADRINSIVQDSEMVALVSRSRHLNKQVDSIENIIDLDVAINLINEHEPVCVPVSGDDLVYVIYTSGSTGRPKGVMIEHKSLIDRLWWMQEKYPAGADDVFLLKTPIVFDISVWEIFCWSIAGASLTVLPHGGEKDPEIIKDTISAGNVTIVHFVPSLLAVFLASLHTATDFYALESLKIVFACGEALQPAHVTAFRETLNSNGTRLINLYGPAEATLDVSDYECTFEPSEAAIVPIGKPLANVELYILDNWGYPAPVGVVGELLIGGVGLAKGYINNEKLTSEKFIEKNNIIYGRIYKTGDLARWMPDGNIEFLGRVDNQVKIRGLRIELGEIEHQVSAFGAIKECVVLSRQHHGDNYLVAYCITHETVALSELKGFLSTKLPAYMIPAHFVFLEQFPLLISGKLNRKALPVPNIDDNDTLEAANTPVEEKLVIIWAGILNIKPENISVTRSFFDMGGHSLKAMSMVNEIYRQLNIRITIKEVFEYADIRALASLLNKKETGNRFVTLTPVALQSHYQLSPAQERLYFLYEFEKQSTAYNGCLITEINGAINFDRLNQAIAQLVKRHEVLRTVFELVDGKPFQKIIDDFEVSIEYIAAGEGETATVVDAFIRPFNLNEQPPFRIGLVQLAHDKHLLLFDIHHIISDGLSQEIFIRDFSNLYNGLPLPALTFHFKDYAWHLQQNEKERIETQRSYWLKAFEQLPEAIELPTDFERPLFNNFKTGKYRFELDKHIKSQLERFAGKHKTTVYNVLLATFNILIAKLSGAEDITIGTPFTGRDYPGMENVAGMFVNTLALRNKINDNEGFSALLAAVKDNTAAAFSNQLYPYHNMIEDLGLVRDNGRNPLFNILFSYQDFKMEQVTMDGLQVNSYSADNQFTPFDLILSVTTGQDGLDCFFEFAADLFRADTVARFAGYWVNILQTVLLQPQLAIGVIDYIPADEKRQIIEVFNVTDVVYPDETIVSLFKKNVQEWPDNTAIIHAGQQLTYRQLDQKAAAAAHVLQTKLTGEGHRIGLLFEPGLDVSVAILGVLYAGFTFVPLSPQNPIERNSYILEDSQVAILLTSNELAAMANAIIELVDNGSVVYMEDVTTNNVLIRQPNITTNDLVYIIYTSGTTGQPKGVGISHKNLANYVLWNKNYHQRTATDHTLQMVPYYFDGFGANFYPVLLSGAAMVTVPHENRLNIKSILNLITSNRITNFAVLPSFYNEILDSIEQSGTKVPDMRFVVLAGERANMKMLAKSASVLPWVNIQNEYGPTEATIAATHSKILKPAENANIGQPIANTRVWVLGPNHEMKPIGVWGEICISGNGVANGYINNSALTEQKFASHPFIPDVNIYKTGDVGRWLSDGSLELRGRIDDQVKIRGHRIETSEIEKQLLAIKGVEEAVVVPFTHVGQQCLVAYYRGVKTLDEQEIRDELSRWLPEYMLPAAFVCLAAFPYTSVGKIEKRRLPDPVFEIAGETTTPCNAEEELLAQTWKKILGLNEIGTNTNFFSVGGDSIKSIQVCSALHSAGYELSVKDVFTSPTIKELAKKLTITSTVSSQDNIAETAAVSPIQQWFFDSGLRNKNHFNQAVCIKFNDRVTSAEVALIFNKLSDHHDILRARFLEDDNKYTQVISSESVLCDVEEHWLTGHADAVGAMQQLGSKAQHDLNIQPGKNMKLVLFQLENESRLLIIIHHLVIDGVSWRILVEDIDNLLLQYKAGTPLALPAKTTPYTTWAEKLKEHYSEKDDAFWNKLNNSNFNAPVKDNPGGTNRIQDARTIKFSLNKELTRQLTEQTGFAYNTGINDILMTALALACSREFDIDSLVVDVESHGRDSIRGINISRTLGWFTAFYPIHLNIGKGTIADAVTNVKDALRKSPEFLHGYLLNRQAQSNARELCTNICFNYLGQFDTDISGRNFSILNNNEPYQTIGLTETRFYEWEFLGMIMHEELEMSFTFSTAQYDAEKMELFFNSYQKYLVDIINHCNAVTNPVITASDFSFKQLSAEELKLLPALNDIEDVYTLSPMQEGLLFHALLEPGEQFYFEQAAVSLSGKLNKAYLDQTFQLLCSRHAVLRTVFRVRDFNRPVQVVFKQRPLNVLFSDVDELASNDIADILAADRAQGFDLENGPLIRIQVISAGSDEHILVLSHHHILMDGWCMGIILKEFLAVYESLLSGHTLQLPRAKPYSEYIAWYENQNRNQAISYWANYLKDLTSPTGLPDLFQLPGNRKTDALHKDLFLSEDLTRKLHKTASRYGGTVSHVMQLAWAILLSKYNNTNDTVFGLVVSGRPTEVDGIDEMIGLFINTLPVRIKTDKNATIKAILEQIRNDASNSGPHHYIPLQDVQTRAAGNRQLFNHIMVFENYPVSEQIEKAPANDGVFRITGSEFFEQTHYDLALTIIPAAQMTVKFKYKPTAIHPYIIENAAAHFTNVLEQLCASHPSDILSGISLQTASEAITEQDRFNDVPAMDSGNSTLISHFAGAALKYSAHSVQLLSGNALSYAELDAASNRFAAYLRDKEGVKNGDVIGVLLNREERLLTVLLGILKAGAAFVPMEVQWPATRVNSVIAGSGMQLVISSSAYADKIAAGSTLLLNLDIKWHEVQNSPADAINEARAEGLAYVIYTSGSTGTPKGVMISHASLYNYISWADKEYVQGKPAVFPLYSSIAFDLTITSIFTPLLSGNTVVLYGGVESGLQIDKILKDNLSTVLKLTPSHLKLIRDNYSREDLAASKLETLIIGGEDLESNLAQAIDELFDGRVAQYNEYGPTEATVGCMIHRYNKADHYGSVPIGIPGAGVRIYVLDKDNQPVVTGAIGELYIAGKGLAKGYLNNETLTADKFIADPFKPGELMYKTGDLAVFTPEGTLLYKRPQRPAGTVAGFQDRAGGSIRSDGEAGRSKGSACKAVA</sequence>
<dbReference type="Pfam" id="PF13193">
    <property type="entry name" value="AMP-binding_C"/>
    <property type="match status" value="2"/>
</dbReference>
<dbReference type="InterPro" id="IPR010060">
    <property type="entry name" value="NRPS_synth"/>
</dbReference>
<dbReference type="Gene3D" id="2.30.38.10">
    <property type="entry name" value="Luciferase, Domain 3"/>
    <property type="match status" value="2"/>
</dbReference>
<dbReference type="OrthoDB" id="4317020at2"/>
<dbReference type="Proteomes" id="UP000251402">
    <property type="component" value="Chromosome"/>
</dbReference>